<comment type="caution">
    <text evidence="1">The sequence shown here is derived from an EMBL/GenBank/DDBJ whole genome shotgun (WGS) entry which is preliminary data.</text>
</comment>
<evidence type="ECO:0000313" key="1">
    <source>
        <dbReference type="EMBL" id="KAI9161763.1"/>
    </source>
</evidence>
<keyword evidence="2" id="KW-1185">Reference proteome</keyword>
<protein>
    <submittedName>
        <fullName evidence="1">Uncharacterized protein</fullName>
    </submittedName>
</protein>
<dbReference type="InterPro" id="IPR032675">
    <property type="entry name" value="LRR_dom_sf"/>
</dbReference>
<organism evidence="1 2">
    <name type="scientific">Acer negundo</name>
    <name type="common">Box elder</name>
    <dbReference type="NCBI Taxonomy" id="4023"/>
    <lineage>
        <taxon>Eukaryota</taxon>
        <taxon>Viridiplantae</taxon>
        <taxon>Streptophyta</taxon>
        <taxon>Embryophyta</taxon>
        <taxon>Tracheophyta</taxon>
        <taxon>Spermatophyta</taxon>
        <taxon>Magnoliopsida</taxon>
        <taxon>eudicotyledons</taxon>
        <taxon>Gunneridae</taxon>
        <taxon>Pentapetalae</taxon>
        <taxon>rosids</taxon>
        <taxon>malvids</taxon>
        <taxon>Sapindales</taxon>
        <taxon>Sapindaceae</taxon>
        <taxon>Hippocastanoideae</taxon>
        <taxon>Acereae</taxon>
        <taxon>Acer</taxon>
    </lineage>
</organism>
<reference evidence="1" key="1">
    <citation type="journal article" date="2022" name="Plant J.">
        <title>Strategies of tolerance reflected in two North American maple genomes.</title>
        <authorList>
            <person name="McEvoy S.L."/>
            <person name="Sezen U.U."/>
            <person name="Trouern-Trend A."/>
            <person name="McMahon S.M."/>
            <person name="Schaberg P.G."/>
            <person name="Yang J."/>
            <person name="Wegrzyn J.L."/>
            <person name="Swenson N.G."/>
        </authorList>
    </citation>
    <scope>NUCLEOTIDE SEQUENCE</scope>
    <source>
        <strain evidence="1">91603</strain>
    </source>
</reference>
<gene>
    <name evidence="1" type="ORF">LWI28_020474</name>
</gene>
<sequence length="205" mass="23323">MQRLPEEIGELTQLKVLDLSKCSTLKIIPPNNISRLTQLEELYMPDEFCKWQGVDGERSNGSVGELEHLSQLTALQIYIPDAKLVPKGLPFQKLQRYTIVIGHRGWGIGYDTSRKLVLRYDDANISVEDGIIKQLKEIEELQLIGNQGVKNVLYELNRDGFPKLKHFDVIDNPENLGSTKVCKIEEHLLFLHCQTLFTTSTNSSD</sequence>
<proteinExistence type="predicted"/>
<dbReference type="SUPFAM" id="SSF52047">
    <property type="entry name" value="RNI-like"/>
    <property type="match status" value="1"/>
</dbReference>
<reference evidence="1" key="2">
    <citation type="submission" date="2023-02" db="EMBL/GenBank/DDBJ databases">
        <authorList>
            <person name="Swenson N.G."/>
            <person name="Wegrzyn J.L."/>
            <person name="Mcevoy S.L."/>
        </authorList>
    </citation>
    <scope>NUCLEOTIDE SEQUENCE</scope>
    <source>
        <strain evidence="1">91603</strain>
        <tissue evidence="1">Leaf</tissue>
    </source>
</reference>
<evidence type="ECO:0000313" key="2">
    <source>
        <dbReference type="Proteomes" id="UP001064489"/>
    </source>
</evidence>
<dbReference type="AlphaFoldDB" id="A0AAD5IGB6"/>
<dbReference type="Proteomes" id="UP001064489">
    <property type="component" value="Chromosome 2"/>
</dbReference>
<accession>A0AAD5IGB6</accession>
<name>A0AAD5IGB6_ACENE</name>
<dbReference type="Gene3D" id="3.80.10.10">
    <property type="entry name" value="Ribonuclease Inhibitor"/>
    <property type="match status" value="1"/>
</dbReference>
<dbReference type="EMBL" id="JAJSOW010000106">
    <property type="protein sequence ID" value="KAI9161763.1"/>
    <property type="molecule type" value="Genomic_DNA"/>
</dbReference>